<dbReference type="PROSITE" id="PS50263">
    <property type="entry name" value="CN_HYDROLASE"/>
    <property type="match status" value="1"/>
</dbReference>
<dbReference type="Gene3D" id="3.60.110.10">
    <property type="entry name" value="Carbon-nitrogen hydrolase"/>
    <property type="match status" value="1"/>
</dbReference>
<dbReference type="GO" id="GO:0016836">
    <property type="term" value="F:hydro-lyase activity"/>
    <property type="evidence" value="ECO:0007669"/>
    <property type="project" value="UniProtKB-ARBA"/>
</dbReference>
<protein>
    <recommendedName>
        <fullName evidence="3">CN hydrolase domain-containing protein</fullName>
    </recommendedName>
</protein>
<evidence type="ECO:0000313" key="4">
    <source>
        <dbReference type="EMBL" id="RYC88360.1"/>
    </source>
</evidence>
<dbReference type="PANTHER" id="PTHR46044">
    <property type="entry name" value="NITRILASE"/>
    <property type="match status" value="1"/>
</dbReference>
<accession>A0A4Q2VP86</accession>
<dbReference type="Proteomes" id="UP000290540">
    <property type="component" value="Unassembled WGS sequence"/>
</dbReference>
<comment type="caution">
    <text evidence="4">The sequence shown here is derived from an EMBL/GenBank/DDBJ whole genome shotgun (WGS) entry which is preliminary data.</text>
</comment>
<dbReference type="GO" id="GO:0000257">
    <property type="term" value="F:nitrilase activity"/>
    <property type="evidence" value="ECO:0007669"/>
    <property type="project" value="UniProtKB-ARBA"/>
</dbReference>
<dbReference type="SUPFAM" id="SSF56317">
    <property type="entry name" value="Carbon-nitrogen hydrolase"/>
    <property type="match status" value="1"/>
</dbReference>
<evidence type="ECO:0000256" key="1">
    <source>
        <dbReference type="ARBA" id="ARBA00008129"/>
    </source>
</evidence>
<dbReference type="PANTHER" id="PTHR46044:SF1">
    <property type="entry name" value="CN HYDROLASE DOMAIN-CONTAINING PROTEIN"/>
    <property type="match status" value="1"/>
</dbReference>
<evidence type="ECO:0000256" key="2">
    <source>
        <dbReference type="PROSITE-ProRule" id="PRU10139"/>
    </source>
</evidence>
<organism evidence="4 5">
    <name type="scientific">Fusarium oxysporum f. sp. narcissi</name>
    <dbReference type="NCBI Taxonomy" id="451672"/>
    <lineage>
        <taxon>Eukaryota</taxon>
        <taxon>Fungi</taxon>
        <taxon>Dikarya</taxon>
        <taxon>Ascomycota</taxon>
        <taxon>Pezizomycotina</taxon>
        <taxon>Sordariomycetes</taxon>
        <taxon>Hypocreomycetidae</taxon>
        <taxon>Hypocreales</taxon>
        <taxon>Nectriaceae</taxon>
        <taxon>Fusarium</taxon>
        <taxon>Fusarium oxysporum species complex</taxon>
    </lineage>
</organism>
<sequence length="131" mass="14409">MDINSLPSSTDNKQDKVRIYVVQRCARLLELEHGVQTAIEEIATAAKAGANLIAFTETWLTGYPAGVFGMASWNDPEARSWYKKLVEASPTASSSYITRIRDAARENKIEVVLSFNEQARESGGTIATVSR</sequence>
<proteinExistence type="inferred from homology"/>
<reference evidence="4 5" key="1">
    <citation type="submission" date="2016-12" db="EMBL/GenBank/DDBJ databases">
        <title>Draft genome sequence of Fusarium oxysporum causing rot on Narcissus.</title>
        <authorList>
            <person name="Armitage A.D."/>
            <person name="Taylor A."/>
            <person name="Clarkson J.P."/>
            <person name="Harrison R.J."/>
            <person name="Jackson A.C."/>
        </authorList>
    </citation>
    <scope>NUCLEOTIDE SEQUENCE [LARGE SCALE GENOMIC DNA]</scope>
    <source>
        <strain evidence="4 5">N139</strain>
    </source>
</reference>
<dbReference type="EMBL" id="MQTW01000063">
    <property type="protein sequence ID" value="RYC88360.1"/>
    <property type="molecule type" value="Genomic_DNA"/>
</dbReference>
<evidence type="ECO:0000313" key="5">
    <source>
        <dbReference type="Proteomes" id="UP000290540"/>
    </source>
</evidence>
<comment type="similarity">
    <text evidence="1">Belongs to the carbon-nitrogen hydrolase superfamily. Nitrilase family.</text>
</comment>
<evidence type="ECO:0000259" key="3">
    <source>
        <dbReference type="PROSITE" id="PS50263"/>
    </source>
</evidence>
<dbReference type="InterPro" id="IPR000132">
    <property type="entry name" value="Nitrilase/CN_hydratase_CS"/>
</dbReference>
<dbReference type="Pfam" id="PF00795">
    <property type="entry name" value="CN_hydrolase"/>
    <property type="match status" value="1"/>
</dbReference>
<dbReference type="PROSITE" id="PS00920">
    <property type="entry name" value="NITRIL_CHT_1"/>
    <property type="match status" value="1"/>
</dbReference>
<dbReference type="InterPro" id="IPR003010">
    <property type="entry name" value="C-N_Hydrolase"/>
</dbReference>
<dbReference type="InterPro" id="IPR036526">
    <property type="entry name" value="C-N_Hydrolase_sf"/>
</dbReference>
<feature type="active site" description="Proton acceptor" evidence="2">
    <location>
        <position position="57"/>
    </location>
</feature>
<gene>
    <name evidence="4" type="ORF">BFJ63_vAg8758</name>
</gene>
<name>A0A4Q2VP86_FUSOX</name>
<dbReference type="InterPro" id="IPR044149">
    <property type="entry name" value="Nitrilases_CHs"/>
</dbReference>
<dbReference type="AlphaFoldDB" id="A0A4Q2VP86"/>
<feature type="domain" description="CN hydrolase" evidence="3">
    <location>
        <begin position="17"/>
        <end position="131"/>
    </location>
</feature>